<comment type="similarity">
    <text evidence="10">Belongs to the CRISPR-associated endonuclease Cas1 family.</text>
</comment>
<sequence length="375" mass="42532">MQNIVVDKKGSQLSTQRNILIIHYQSFAKPLSIPLSQIQSLTITSQVDLSSTLLTRLSENAISVCILPSGRSGEACFLLGSWHAGRERRTQQYAVIDNDEARSYWASVVVRLKLHQQATTLSKIQNCILSADSTGNTHASQITLIEIESSVQKIKSLRDKFRKRYTNTSTKPDQPSSIYDGYTPQYQISSLLGTEGVGSAVYFKCYQQFFADEWRFYSRNRRPPKDPVNVVLSLSYTLLQHLCQNATYSVGFDPYHGLLHSPNYGRQSLACDFAELQRSTIDFWVWQLFDQNILDSADFSMANDSSYPCELLKSGRSKFYKAFAAIRPILSKTALSHAWLWQNRLQRYHCHQDATSVQSPLSFVSHHPEAPTPLL</sequence>
<comment type="cofactor">
    <cofactor evidence="10">
        <name>Mg(2+)</name>
        <dbReference type="ChEBI" id="CHEBI:18420"/>
    </cofactor>
    <cofactor evidence="10">
        <name>Mn(2+)</name>
        <dbReference type="ChEBI" id="CHEBI:29035"/>
    </cofactor>
</comment>
<dbReference type="AlphaFoldDB" id="A0A839TCI3"/>
<dbReference type="PANTHER" id="PTHR34353:SF2">
    <property type="entry name" value="CRISPR-ASSOCIATED ENDONUCLEASE CAS1 1"/>
    <property type="match status" value="1"/>
</dbReference>
<keyword evidence="8 10" id="KW-0464">Manganese</keyword>
<dbReference type="InterPro" id="IPR042211">
    <property type="entry name" value="CRISPR-assoc_Cas1_N"/>
</dbReference>
<evidence type="ECO:0000256" key="10">
    <source>
        <dbReference type="HAMAP-Rule" id="MF_01470"/>
    </source>
</evidence>
<feature type="binding site" evidence="10">
    <location>
        <position position="275"/>
    </location>
    <ligand>
        <name>Mn(2+)</name>
        <dbReference type="ChEBI" id="CHEBI:29035"/>
    </ligand>
</feature>
<keyword evidence="12" id="KW-1185">Reference proteome</keyword>
<dbReference type="HAMAP" id="MF_01470">
    <property type="entry name" value="Cas1"/>
    <property type="match status" value="1"/>
</dbReference>
<dbReference type="EC" id="3.1.-.-" evidence="10"/>
<evidence type="ECO:0000256" key="4">
    <source>
        <dbReference type="ARBA" id="ARBA00022801"/>
    </source>
</evidence>
<organism evidence="11 12">
    <name type="scientific">Psychrobacter luti</name>
    <dbReference type="NCBI Taxonomy" id="198481"/>
    <lineage>
        <taxon>Bacteria</taxon>
        <taxon>Pseudomonadati</taxon>
        <taxon>Pseudomonadota</taxon>
        <taxon>Gammaproteobacteria</taxon>
        <taxon>Moraxellales</taxon>
        <taxon>Moraxellaceae</taxon>
        <taxon>Psychrobacter</taxon>
    </lineage>
</organism>
<gene>
    <name evidence="10" type="primary">cas1</name>
    <name evidence="11" type="ORF">FHS24_000627</name>
</gene>
<feature type="binding site" evidence="10">
    <location>
        <position position="195"/>
    </location>
    <ligand>
        <name>Mn(2+)</name>
        <dbReference type="ChEBI" id="CHEBI:29035"/>
    </ligand>
</feature>
<dbReference type="RefSeq" id="WP_183618560.1">
    <property type="nucleotide sequence ID" value="NZ_CAJHAH010000002.1"/>
</dbReference>
<reference evidence="11 12" key="1">
    <citation type="submission" date="2020-08" db="EMBL/GenBank/DDBJ databases">
        <title>Genomic Encyclopedia of Type Strains, Phase III (KMG-III): the genomes of soil and plant-associated and newly described type strains.</title>
        <authorList>
            <person name="Whitman W."/>
        </authorList>
    </citation>
    <scope>NUCLEOTIDE SEQUENCE [LARGE SCALE GENOMIC DNA]</scope>
    <source>
        <strain evidence="11 12">CECT 5885</strain>
    </source>
</reference>
<evidence type="ECO:0000256" key="9">
    <source>
        <dbReference type="ARBA" id="ARBA00038592"/>
    </source>
</evidence>
<keyword evidence="5 10" id="KW-0460">Magnesium</keyword>
<keyword evidence="7 10" id="KW-0238">DNA-binding</keyword>
<evidence type="ECO:0000256" key="1">
    <source>
        <dbReference type="ARBA" id="ARBA00022722"/>
    </source>
</evidence>
<evidence type="ECO:0000256" key="2">
    <source>
        <dbReference type="ARBA" id="ARBA00022723"/>
    </source>
</evidence>
<dbReference type="GO" id="GO:0004519">
    <property type="term" value="F:endonuclease activity"/>
    <property type="evidence" value="ECO:0007669"/>
    <property type="project" value="UniProtKB-UniRule"/>
</dbReference>
<dbReference type="CDD" id="cd09634">
    <property type="entry name" value="Cas1_I-II-III"/>
    <property type="match status" value="1"/>
</dbReference>
<name>A0A839TCI3_9GAMM</name>
<evidence type="ECO:0000313" key="12">
    <source>
        <dbReference type="Proteomes" id="UP000588111"/>
    </source>
</evidence>
<evidence type="ECO:0000313" key="11">
    <source>
        <dbReference type="EMBL" id="MBB3106136.1"/>
    </source>
</evidence>
<evidence type="ECO:0000256" key="8">
    <source>
        <dbReference type="ARBA" id="ARBA00023211"/>
    </source>
</evidence>
<dbReference type="InterPro" id="IPR002729">
    <property type="entry name" value="CRISPR-assoc_Cas1"/>
</dbReference>
<evidence type="ECO:0000256" key="6">
    <source>
        <dbReference type="ARBA" id="ARBA00023118"/>
    </source>
</evidence>
<keyword evidence="6 10" id="KW-0051">Antiviral defense</keyword>
<dbReference type="InterPro" id="IPR042206">
    <property type="entry name" value="CRISPR-assoc_Cas1_C"/>
</dbReference>
<dbReference type="GO" id="GO:0016787">
    <property type="term" value="F:hydrolase activity"/>
    <property type="evidence" value="ECO:0007669"/>
    <property type="project" value="UniProtKB-KW"/>
</dbReference>
<evidence type="ECO:0000256" key="7">
    <source>
        <dbReference type="ARBA" id="ARBA00023125"/>
    </source>
</evidence>
<dbReference type="EMBL" id="JACHXL010000001">
    <property type="protein sequence ID" value="MBB3106136.1"/>
    <property type="molecule type" value="Genomic_DNA"/>
</dbReference>
<dbReference type="PANTHER" id="PTHR34353">
    <property type="entry name" value="CRISPR-ASSOCIATED ENDONUCLEASE CAS1 1"/>
    <property type="match status" value="1"/>
</dbReference>
<evidence type="ECO:0000256" key="3">
    <source>
        <dbReference type="ARBA" id="ARBA00022759"/>
    </source>
</evidence>
<comment type="function">
    <text evidence="10">CRISPR (clustered regularly interspaced short palindromic repeat), is an adaptive immune system that provides protection against mobile genetic elements (viruses, transposable elements and conjugative plasmids). CRISPR clusters contain spacers, sequences complementary to antecedent mobile elements, and target invading nucleic acids. CRISPR clusters are transcribed and processed into CRISPR RNA (crRNA). Acts as a dsDNA endonuclease. Involved in the integration of spacer DNA into the CRISPR cassette.</text>
</comment>
<accession>A0A839TCI3</accession>
<comment type="subunit">
    <text evidence="9 10">Homodimer, forms a heterotetramer with a Cas2 homodimer.</text>
</comment>
<protein>
    <recommendedName>
        <fullName evidence="10">CRISPR-associated endonuclease Cas1</fullName>
        <ecNumber evidence="10">3.1.-.-</ecNumber>
    </recommendedName>
</protein>
<dbReference type="Pfam" id="PF01867">
    <property type="entry name" value="Cas_Cas1"/>
    <property type="match status" value="1"/>
</dbReference>
<proteinExistence type="inferred from homology"/>
<keyword evidence="3 10" id="KW-0255">Endonuclease</keyword>
<dbReference type="GO" id="GO:0043571">
    <property type="term" value="P:maintenance of CRISPR repeat elements"/>
    <property type="evidence" value="ECO:0007669"/>
    <property type="project" value="UniProtKB-UniRule"/>
</dbReference>
<dbReference type="GO" id="GO:0046872">
    <property type="term" value="F:metal ion binding"/>
    <property type="evidence" value="ECO:0007669"/>
    <property type="project" value="UniProtKB-UniRule"/>
</dbReference>
<feature type="binding site" evidence="10">
    <location>
        <position position="260"/>
    </location>
    <ligand>
        <name>Mn(2+)</name>
        <dbReference type="ChEBI" id="CHEBI:29035"/>
    </ligand>
</feature>
<dbReference type="Proteomes" id="UP000588111">
    <property type="component" value="Unassembled WGS sequence"/>
</dbReference>
<dbReference type="InterPro" id="IPR050646">
    <property type="entry name" value="Cas1"/>
</dbReference>
<keyword evidence="1 10" id="KW-0540">Nuclease</keyword>
<evidence type="ECO:0000256" key="5">
    <source>
        <dbReference type="ARBA" id="ARBA00022842"/>
    </source>
</evidence>
<dbReference type="GO" id="GO:0051607">
    <property type="term" value="P:defense response to virus"/>
    <property type="evidence" value="ECO:0007669"/>
    <property type="project" value="UniProtKB-UniRule"/>
</dbReference>
<keyword evidence="2 10" id="KW-0479">Metal-binding</keyword>
<dbReference type="Gene3D" id="1.20.120.920">
    <property type="entry name" value="CRISPR-associated endonuclease Cas1, C-terminal domain"/>
    <property type="match status" value="1"/>
</dbReference>
<keyword evidence="4 10" id="KW-0378">Hydrolase</keyword>
<dbReference type="GO" id="GO:0003677">
    <property type="term" value="F:DNA binding"/>
    <property type="evidence" value="ECO:0007669"/>
    <property type="project" value="UniProtKB-KW"/>
</dbReference>
<dbReference type="NCBIfam" id="TIGR00287">
    <property type="entry name" value="cas1"/>
    <property type="match status" value="1"/>
</dbReference>
<comment type="caution">
    <text evidence="11">The sequence shown here is derived from an EMBL/GenBank/DDBJ whole genome shotgun (WGS) entry which is preliminary data.</text>
</comment>
<dbReference type="Gene3D" id="3.100.10.20">
    <property type="entry name" value="CRISPR-associated endonuclease Cas1, N-terminal domain"/>
    <property type="match status" value="1"/>
</dbReference>